<dbReference type="InterPro" id="IPR024524">
    <property type="entry name" value="DUF3800"/>
</dbReference>
<reference evidence="1 2" key="1">
    <citation type="journal article" date="2014" name="BMC Genomics">
        <title>Comparison of environmental and isolate Sulfobacillus genomes reveals diverse carbon, sulfur, nitrogen, and hydrogen metabolisms.</title>
        <authorList>
            <person name="Justice N.B."/>
            <person name="Norman A."/>
            <person name="Brown C.T."/>
            <person name="Singh A."/>
            <person name="Thomas B.C."/>
            <person name="Banfield J.F."/>
        </authorList>
    </citation>
    <scope>NUCLEOTIDE SEQUENCE [LARGE SCALE GENOMIC DNA]</scope>
    <source>
        <strain evidence="1">AMDSBA3</strain>
    </source>
</reference>
<sequence>MLIFMDESGDTGFKFDLGSSRYFVNMLVLVPDAQIAESLRERIEEVRRNHRWSKEFHFNETPDDIRRAFLQAMGSHRSLVFRAIVVPKTDIFSGFLRENNDSFYNYVTRQVLEYDGGTIQQAKLFIDKRGPRAWRNALAVYLRRQLNSRQQYKILDIKQKDWKENALMQIADRYSGALYRKITKNDTRFYDKIKKQKQDVWWFQ</sequence>
<dbReference type="Pfam" id="PF12686">
    <property type="entry name" value="DUF3800"/>
    <property type="match status" value="1"/>
</dbReference>
<dbReference type="AlphaFoldDB" id="A0A2T2WLW4"/>
<accession>A0A2T2WLW4</accession>
<comment type="caution">
    <text evidence="1">The sequence shown here is derived from an EMBL/GenBank/DDBJ whole genome shotgun (WGS) entry which is preliminary data.</text>
</comment>
<protein>
    <recommendedName>
        <fullName evidence="3">DUF3800 domain-containing protein</fullName>
    </recommendedName>
</protein>
<dbReference type="Proteomes" id="UP000241848">
    <property type="component" value="Unassembled WGS sequence"/>
</dbReference>
<evidence type="ECO:0000313" key="2">
    <source>
        <dbReference type="Proteomes" id="UP000241848"/>
    </source>
</evidence>
<name>A0A2T2WLW4_9FIRM</name>
<evidence type="ECO:0008006" key="3">
    <source>
        <dbReference type="Google" id="ProtNLM"/>
    </source>
</evidence>
<evidence type="ECO:0000313" key="1">
    <source>
        <dbReference type="EMBL" id="PSR23229.1"/>
    </source>
</evidence>
<dbReference type="EMBL" id="PXYV01000007">
    <property type="protein sequence ID" value="PSR23229.1"/>
    <property type="molecule type" value="Genomic_DNA"/>
</dbReference>
<proteinExistence type="predicted"/>
<gene>
    <name evidence="1" type="ORF">C7B45_03805</name>
</gene>
<organism evidence="1 2">
    <name type="scientific">Sulfobacillus acidophilus</name>
    <dbReference type="NCBI Taxonomy" id="53633"/>
    <lineage>
        <taxon>Bacteria</taxon>
        <taxon>Bacillati</taxon>
        <taxon>Bacillota</taxon>
        <taxon>Clostridia</taxon>
        <taxon>Eubacteriales</taxon>
        <taxon>Clostridiales Family XVII. Incertae Sedis</taxon>
        <taxon>Sulfobacillus</taxon>
    </lineage>
</organism>